<evidence type="ECO:0000313" key="7">
    <source>
        <dbReference type="EMBL" id="KAK3272727.1"/>
    </source>
</evidence>
<feature type="domain" description="Myb-like" evidence="5">
    <location>
        <begin position="1"/>
        <end position="28"/>
    </location>
</feature>
<dbReference type="PROSITE" id="PS50090">
    <property type="entry name" value="MYB_LIKE"/>
    <property type="match status" value="2"/>
</dbReference>
<evidence type="ECO:0000259" key="5">
    <source>
        <dbReference type="PROSITE" id="PS50090"/>
    </source>
</evidence>
<keyword evidence="1" id="KW-0805">Transcription regulation</keyword>
<evidence type="ECO:0000256" key="2">
    <source>
        <dbReference type="ARBA" id="ARBA00023125"/>
    </source>
</evidence>
<dbReference type="Proteomes" id="UP001190700">
    <property type="component" value="Unassembled WGS sequence"/>
</dbReference>
<feature type="domain" description="HTH myb-type" evidence="6">
    <location>
        <begin position="1"/>
        <end position="32"/>
    </location>
</feature>
<dbReference type="GO" id="GO:0019185">
    <property type="term" value="C:snRNA-activating protein complex"/>
    <property type="evidence" value="ECO:0007669"/>
    <property type="project" value="TreeGrafter"/>
</dbReference>
<dbReference type="AlphaFoldDB" id="A0AAE0G7B6"/>
<comment type="caution">
    <text evidence="7">The sequence shown here is derived from an EMBL/GenBank/DDBJ whole genome shotgun (WGS) entry which is preliminary data.</text>
</comment>
<evidence type="ECO:0000313" key="8">
    <source>
        <dbReference type="Proteomes" id="UP001190700"/>
    </source>
</evidence>
<dbReference type="GO" id="GO:0042796">
    <property type="term" value="P:snRNA transcription by RNA polymerase III"/>
    <property type="evidence" value="ECO:0007669"/>
    <property type="project" value="TreeGrafter"/>
</dbReference>
<dbReference type="InterPro" id="IPR001005">
    <property type="entry name" value="SANT/Myb"/>
</dbReference>
<dbReference type="Pfam" id="PF13921">
    <property type="entry name" value="Myb_DNA-bind_6"/>
    <property type="match status" value="1"/>
</dbReference>
<dbReference type="InterPro" id="IPR051575">
    <property type="entry name" value="Myb-like_DNA-bd"/>
</dbReference>
<keyword evidence="4" id="KW-0539">Nucleus</keyword>
<dbReference type="GO" id="GO:0000978">
    <property type="term" value="F:RNA polymerase II cis-regulatory region sequence-specific DNA binding"/>
    <property type="evidence" value="ECO:0007669"/>
    <property type="project" value="TreeGrafter"/>
</dbReference>
<dbReference type="GO" id="GO:0042795">
    <property type="term" value="P:snRNA transcription by RNA polymerase II"/>
    <property type="evidence" value="ECO:0007669"/>
    <property type="project" value="TreeGrafter"/>
</dbReference>
<evidence type="ECO:0000256" key="1">
    <source>
        <dbReference type="ARBA" id="ARBA00023015"/>
    </source>
</evidence>
<dbReference type="EMBL" id="LGRX02008818">
    <property type="protein sequence ID" value="KAK3272727.1"/>
    <property type="molecule type" value="Genomic_DNA"/>
</dbReference>
<feature type="domain" description="Myb-like" evidence="5">
    <location>
        <begin position="29"/>
        <end position="87"/>
    </location>
</feature>
<evidence type="ECO:0000259" key="6">
    <source>
        <dbReference type="PROSITE" id="PS51294"/>
    </source>
</evidence>
<dbReference type="SUPFAM" id="SSF46689">
    <property type="entry name" value="Homeodomain-like"/>
    <property type="match status" value="1"/>
</dbReference>
<evidence type="ECO:0000256" key="3">
    <source>
        <dbReference type="ARBA" id="ARBA00023163"/>
    </source>
</evidence>
<organism evidence="7 8">
    <name type="scientific">Cymbomonas tetramitiformis</name>
    <dbReference type="NCBI Taxonomy" id="36881"/>
    <lineage>
        <taxon>Eukaryota</taxon>
        <taxon>Viridiplantae</taxon>
        <taxon>Chlorophyta</taxon>
        <taxon>Pyramimonadophyceae</taxon>
        <taxon>Pyramimonadales</taxon>
        <taxon>Pyramimonadaceae</taxon>
        <taxon>Cymbomonas</taxon>
    </lineage>
</organism>
<accession>A0AAE0G7B6</accession>
<reference evidence="7 8" key="1">
    <citation type="journal article" date="2015" name="Genome Biol. Evol.">
        <title>Comparative Genomics of a Bacterivorous Green Alga Reveals Evolutionary Causalities and Consequences of Phago-Mixotrophic Mode of Nutrition.</title>
        <authorList>
            <person name="Burns J.A."/>
            <person name="Paasch A."/>
            <person name="Narechania A."/>
            <person name="Kim E."/>
        </authorList>
    </citation>
    <scope>NUCLEOTIDE SEQUENCE [LARGE SCALE GENOMIC DNA]</scope>
    <source>
        <strain evidence="7 8">PLY_AMNH</strain>
    </source>
</reference>
<protein>
    <submittedName>
        <fullName evidence="7">Uncharacterized protein</fullName>
    </submittedName>
</protein>
<name>A0AAE0G7B6_9CHLO</name>
<gene>
    <name evidence="7" type="ORF">CYMTET_18992</name>
</gene>
<dbReference type="InterPro" id="IPR017930">
    <property type="entry name" value="Myb_dom"/>
</dbReference>
<dbReference type="InterPro" id="IPR009057">
    <property type="entry name" value="Homeodomain-like_sf"/>
</dbReference>
<keyword evidence="2" id="KW-0238">DNA-binding</keyword>
<proteinExistence type="predicted"/>
<keyword evidence="3" id="KW-0804">Transcription</keyword>
<evidence type="ECO:0000256" key="4">
    <source>
        <dbReference type="ARBA" id="ARBA00023242"/>
    </source>
</evidence>
<feature type="non-terminal residue" evidence="7">
    <location>
        <position position="87"/>
    </location>
</feature>
<dbReference type="GO" id="GO:0001006">
    <property type="term" value="F:RNA polymerase III type 3 promoter sequence-specific DNA binding"/>
    <property type="evidence" value="ECO:0007669"/>
    <property type="project" value="TreeGrafter"/>
</dbReference>
<dbReference type="Gene3D" id="1.10.10.60">
    <property type="entry name" value="Homeodomain-like"/>
    <property type="match status" value="2"/>
</dbReference>
<dbReference type="PANTHER" id="PTHR46621:SF1">
    <property type="entry name" value="SNRNA-ACTIVATING PROTEIN COMPLEX SUBUNIT 4"/>
    <property type="match status" value="1"/>
</dbReference>
<keyword evidence="8" id="KW-1185">Reference proteome</keyword>
<dbReference type="PANTHER" id="PTHR46621">
    <property type="entry name" value="SNRNA-ACTIVATING PROTEIN COMPLEX SUBUNIT 4"/>
    <property type="match status" value="1"/>
</dbReference>
<dbReference type="CDD" id="cd00167">
    <property type="entry name" value="SANT"/>
    <property type="match status" value="1"/>
</dbReference>
<sequence length="87" mass="10298">MAASWADVARQMPMRTDVQIRERWSNVLDPSIATHPWDAEEDKRLMAAVQKYTRLMPGDSQKRMQCQWSAVAKELSRTDNQCWRRFQ</sequence>
<feature type="domain" description="HTH myb-type" evidence="6">
    <location>
        <begin position="36"/>
        <end position="87"/>
    </location>
</feature>
<dbReference type="PROSITE" id="PS51294">
    <property type="entry name" value="HTH_MYB"/>
    <property type="match status" value="2"/>
</dbReference>